<gene>
    <name evidence="1" type="ORF">KFK09_016938</name>
</gene>
<proteinExistence type="predicted"/>
<dbReference type="AlphaFoldDB" id="A0A8T3AZQ1"/>
<name>A0A8T3AZQ1_DENNO</name>
<accession>A0A8T3AZQ1</accession>
<dbReference type="Proteomes" id="UP000829196">
    <property type="component" value="Unassembled WGS sequence"/>
</dbReference>
<organism evidence="1 2">
    <name type="scientific">Dendrobium nobile</name>
    <name type="common">Orchid</name>
    <dbReference type="NCBI Taxonomy" id="94219"/>
    <lineage>
        <taxon>Eukaryota</taxon>
        <taxon>Viridiplantae</taxon>
        <taxon>Streptophyta</taxon>
        <taxon>Embryophyta</taxon>
        <taxon>Tracheophyta</taxon>
        <taxon>Spermatophyta</taxon>
        <taxon>Magnoliopsida</taxon>
        <taxon>Liliopsida</taxon>
        <taxon>Asparagales</taxon>
        <taxon>Orchidaceae</taxon>
        <taxon>Epidendroideae</taxon>
        <taxon>Malaxideae</taxon>
        <taxon>Dendrobiinae</taxon>
        <taxon>Dendrobium</taxon>
    </lineage>
</organism>
<reference evidence="1" key="1">
    <citation type="journal article" date="2022" name="Front. Genet.">
        <title>Chromosome-Scale Assembly of the Dendrobium nobile Genome Provides Insights Into the Molecular Mechanism of the Biosynthesis of the Medicinal Active Ingredient of Dendrobium.</title>
        <authorList>
            <person name="Xu Q."/>
            <person name="Niu S.-C."/>
            <person name="Li K.-L."/>
            <person name="Zheng P.-J."/>
            <person name="Zhang X.-J."/>
            <person name="Jia Y."/>
            <person name="Liu Y."/>
            <person name="Niu Y.-X."/>
            <person name="Yu L.-H."/>
            <person name="Chen D.-F."/>
            <person name="Zhang G.-Q."/>
        </authorList>
    </citation>
    <scope>NUCLEOTIDE SEQUENCE</scope>
    <source>
        <tissue evidence="1">Leaf</tissue>
    </source>
</reference>
<evidence type="ECO:0000313" key="2">
    <source>
        <dbReference type="Proteomes" id="UP000829196"/>
    </source>
</evidence>
<sequence length="59" mass="6425">MIVDGLYQGGYDPGQILLNGVVEVESDVKERGPEDVYSSLIVVFKPEVSFGNVHASLEE</sequence>
<protein>
    <submittedName>
        <fullName evidence="1">Uncharacterized protein</fullName>
    </submittedName>
</protein>
<keyword evidence="2" id="KW-1185">Reference proteome</keyword>
<comment type="caution">
    <text evidence="1">The sequence shown here is derived from an EMBL/GenBank/DDBJ whole genome shotgun (WGS) entry which is preliminary data.</text>
</comment>
<dbReference type="EMBL" id="JAGYWB010000012">
    <property type="protein sequence ID" value="KAI0501993.1"/>
    <property type="molecule type" value="Genomic_DNA"/>
</dbReference>
<evidence type="ECO:0000313" key="1">
    <source>
        <dbReference type="EMBL" id="KAI0501993.1"/>
    </source>
</evidence>